<keyword evidence="1" id="KW-0472">Membrane</keyword>
<evidence type="ECO:0000313" key="3">
    <source>
        <dbReference type="Proteomes" id="UP000034050"/>
    </source>
</evidence>
<evidence type="ECO:0000313" key="2">
    <source>
        <dbReference type="EMBL" id="KKS86528.1"/>
    </source>
</evidence>
<organism evidence="2 3">
    <name type="scientific">Candidatus Gottesmanbacteria bacterium GW2011_GWB1_43_11</name>
    <dbReference type="NCBI Taxonomy" id="1618446"/>
    <lineage>
        <taxon>Bacteria</taxon>
        <taxon>Candidatus Gottesmaniibacteriota</taxon>
    </lineage>
</organism>
<dbReference type="STRING" id="1618446.UV61_C0009G0055"/>
<feature type="transmembrane region" description="Helical" evidence="1">
    <location>
        <begin position="61"/>
        <end position="79"/>
    </location>
</feature>
<comment type="caution">
    <text evidence="2">The sequence shown here is derived from an EMBL/GenBank/DDBJ whole genome shotgun (WGS) entry which is preliminary data.</text>
</comment>
<name>A0A0G1FI52_9BACT</name>
<protein>
    <submittedName>
        <fullName evidence="2">Uncharacterized protein</fullName>
    </submittedName>
</protein>
<evidence type="ECO:0000256" key="1">
    <source>
        <dbReference type="SAM" id="Phobius"/>
    </source>
</evidence>
<dbReference type="EMBL" id="LCFD01000009">
    <property type="protein sequence ID" value="KKS86528.1"/>
    <property type="molecule type" value="Genomic_DNA"/>
</dbReference>
<gene>
    <name evidence="2" type="ORF">UV61_C0009G0055</name>
</gene>
<accession>A0A0G1FI52</accession>
<dbReference type="Proteomes" id="UP000034050">
    <property type="component" value="Unassembled WGS sequence"/>
</dbReference>
<proteinExistence type="predicted"/>
<feature type="transmembrane region" description="Helical" evidence="1">
    <location>
        <begin position="34"/>
        <end position="54"/>
    </location>
</feature>
<reference evidence="2 3" key="1">
    <citation type="journal article" date="2015" name="Nature">
        <title>rRNA introns, odd ribosomes, and small enigmatic genomes across a large radiation of phyla.</title>
        <authorList>
            <person name="Brown C.T."/>
            <person name="Hug L.A."/>
            <person name="Thomas B.C."/>
            <person name="Sharon I."/>
            <person name="Castelle C.J."/>
            <person name="Singh A."/>
            <person name="Wilkins M.J."/>
            <person name="Williams K.H."/>
            <person name="Banfield J.F."/>
        </authorList>
    </citation>
    <scope>NUCLEOTIDE SEQUENCE [LARGE SCALE GENOMIC DNA]</scope>
</reference>
<feature type="transmembrane region" description="Helical" evidence="1">
    <location>
        <begin position="130"/>
        <end position="147"/>
    </location>
</feature>
<sequence length="148" mass="16792">MSKVSWVENFYVWVAMFFGVTAFFHWRLSPNVNTILYLVGGVIGLYLLQIVEGVLKTSPQLLRFIPTQIIVTVLTLFVLTSSTNRLGQGLLLGLNLRLFHWQFLAFQTGSLGDWFRGLSSQLTLPQQKNYLLVLLVLMILEGLIFVAV</sequence>
<keyword evidence="1" id="KW-1133">Transmembrane helix</keyword>
<dbReference type="AlphaFoldDB" id="A0A0G1FI52"/>
<keyword evidence="1" id="KW-0812">Transmembrane</keyword>
<feature type="transmembrane region" description="Helical" evidence="1">
    <location>
        <begin position="10"/>
        <end position="28"/>
    </location>
</feature>